<dbReference type="Proteomes" id="UP000324222">
    <property type="component" value="Unassembled WGS sequence"/>
</dbReference>
<feature type="compositionally biased region" description="Polar residues" evidence="1">
    <location>
        <begin position="12"/>
        <end position="23"/>
    </location>
</feature>
<proteinExistence type="predicted"/>
<name>A0A5B7F3B7_PORTR</name>
<sequence length="93" mass="10211">MAGKRHKHSEWTDSCNTSSTQHKSPPPPHSTLTLDLLGEGGSHHVDVFDAGEMKLDVLVVRLVLVAFTRRPVGHSVDLKGSDRSLLEEVEVQC</sequence>
<gene>
    <name evidence="2" type="ORF">E2C01_033182</name>
</gene>
<reference evidence="2 3" key="1">
    <citation type="submission" date="2019-05" db="EMBL/GenBank/DDBJ databases">
        <title>Another draft genome of Portunus trituberculatus and its Hox gene families provides insights of decapod evolution.</title>
        <authorList>
            <person name="Jeong J.-H."/>
            <person name="Song I."/>
            <person name="Kim S."/>
            <person name="Choi T."/>
            <person name="Kim D."/>
            <person name="Ryu S."/>
            <person name="Kim W."/>
        </authorList>
    </citation>
    <scope>NUCLEOTIDE SEQUENCE [LARGE SCALE GENOMIC DNA]</scope>
    <source>
        <tissue evidence="2">Muscle</tissue>
    </source>
</reference>
<evidence type="ECO:0000313" key="2">
    <source>
        <dbReference type="EMBL" id="MPC39638.1"/>
    </source>
</evidence>
<comment type="caution">
    <text evidence="2">The sequence shown here is derived from an EMBL/GenBank/DDBJ whole genome shotgun (WGS) entry which is preliminary data.</text>
</comment>
<keyword evidence="3" id="KW-1185">Reference proteome</keyword>
<accession>A0A5B7F3B7</accession>
<protein>
    <submittedName>
        <fullName evidence="2">Uncharacterized protein</fullName>
    </submittedName>
</protein>
<feature type="region of interest" description="Disordered" evidence="1">
    <location>
        <begin position="1"/>
        <end position="32"/>
    </location>
</feature>
<dbReference type="EMBL" id="VSRR010004428">
    <property type="protein sequence ID" value="MPC39638.1"/>
    <property type="molecule type" value="Genomic_DNA"/>
</dbReference>
<dbReference type="AlphaFoldDB" id="A0A5B7F3B7"/>
<evidence type="ECO:0000256" key="1">
    <source>
        <dbReference type="SAM" id="MobiDB-lite"/>
    </source>
</evidence>
<evidence type="ECO:0000313" key="3">
    <source>
        <dbReference type="Proteomes" id="UP000324222"/>
    </source>
</evidence>
<organism evidence="2 3">
    <name type="scientific">Portunus trituberculatus</name>
    <name type="common">Swimming crab</name>
    <name type="synonym">Neptunus trituberculatus</name>
    <dbReference type="NCBI Taxonomy" id="210409"/>
    <lineage>
        <taxon>Eukaryota</taxon>
        <taxon>Metazoa</taxon>
        <taxon>Ecdysozoa</taxon>
        <taxon>Arthropoda</taxon>
        <taxon>Crustacea</taxon>
        <taxon>Multicrustacea</taxon>
        <taxon>Malacostraca</taxon>
        <taxon>Eumalacostraca</taxon>
        <taxon>Eucarida</taxon>
        <taxon>Decapoda</taxon>
        <taxon>Pleocyemata</taxon>
        <taxon>Brachyura</taxon>
        <taxon>Eubrachyura</taxon>
        <taxon>Portunoidea</taxon>
        <taxon>Portunidae</taxon>
        <taxon>Portuninae</taxon>
        <taxon>Portunus</taxon>
    </lineage>
</organism>